<dbReference type="EMBL" id="GISG01067739">
    <property type="protein sequence ID" value="MBA4628947.1"/>
    <property type="molecule type" value="Transcribed_RNA"/>
</dbReference>
<proteinExistence type="predicted"/>
<sequence>MTYTRCGTLVKVEIELLAIHEHTSYVIDHSHFDEGSVRYSKRNCWSPTVLPQEPVYVNGKFLQEKRSLSRYHTCISYHVSHSNLSCFCQLLDFFQLSRPY</sequence>
<evidence type="ECO:0000313" key="1">
    <source>
        <dbReference type="EMBL" id="MBA4628947.1"/>
    </source>
</evidence>
<accession>A0A7C9CYS5</accession>
<dbReference type="AlphaFoldDB" id="A0A7C9CYS5"/>
<organism evidence="1">
    <name type="scientific">Opuntia streptacantha</name>
    <name type="common">Prickly pear cactus</name>
    <name type="synonym">Opuntia cardona</name>
    <dbReference type="NCBI Taxonomy" id="393608"/>
    <lineage>
        <taxon>Eukaryota</taxon>
        <taxon>Viridiplantae</taxon>
        <taxon>Streptophyta</taxon>
        <taxon>Embryophyta</taxon>
        <taxon>Tracheophyta</taxon>
        <taxon>Spermatophyta</taxon>
        <taxon>Magnoliopsida</taxon>
        <taxon>eudicotyledons</taxon>
        <taxon>Gunneridae</taxon>
        <taxon>Pentapetalae</taxon>
        <taxon>Caryophyllales</taxon>
        <taxon>Cactineae</taxon>
        <taxon>Cactaceae</taxon>
        <taxon>Opuntioideae</taxon>
        <taxon>Opuntia</taxon>
    </lineage>
</organism>
<reference evidence="1" key="2">
    <citation type="submission" date="2020-07" db="EMBL/GenBank/DDBJ databases">
        <authorList>
            <person name="Vera ALvarez R."/>
            <person name="Arias-Moreno D.M."/>
            <person name="Jimenez-Jacinto V."/>
            <person name="Jimenez-Bremont J.F."/>
            <person name="Swaminathan K."/>
            <person name="Moose S.P."/>
            <person name="Guerrero-Gonzalez M.L."/>
            <person name="Marino-Ramirez L."/>
            <person name="Landsman D."/>
            <person name="Rodriguez-Kessler M."/>
            <person name="Delgado-Sanchez P."/>
        </authorList>
    </citation>
    <scope>NUCLEOTIDE SEQUENCE</scope>
    <source>
        <tissue evidence="1">Cladode</tissue>
    </source>
</reference>
<name>A0A7C9CYS5_OPUST</name>
<reference evidence="1" key="1">
    <citation type="journal article" date="2013" name="J. Plant Res.">
        <title>Effect of fungi and light on seed germination of three Opuntia species from semiarid lands of central Mexico.</title>
        <authorList>
            <person name="Delgado-Sanchez P."/>
            <person name="Jimenez-Bremont J.F."/>
            <person name="Guerrero-Gonzalez Mde L."/>
            <person name="Flores J."/>
        </authorList>
    </citation>
    <scope>NUCLEOTIDE SEQUENCE</scope>
    <source>
        <tissue evidence="1">Cladode</tissue>
    </source>
</reference>
<protein>
    <submittedName>
        <fullName evidence="1">Uncharacterized protein</fullName>
    </submittedName>
</protein>